<feature type="transmembrane region" description="Helical" evidence="6">
    <location>
        <begin position="404"/>
        <end position="424"/>
    </location>
</feature>
<organism evidence="7 8">
    <name type="scientific">Hymenoscyphus fraxineus</name>
    <dbReference type="NCBI Taxonomy" id="746836"/>
    <lineage>
        <taxon>Eukaryota</taxon>
        <taxon>Fungi</taxon>
        <taxon>Dikarya</taxon>
        <taxon>Ascomycota</taxon>
        <taxon>Pezizomycotina</taxon>
        <taxon>Leotiomycetes</taxon>
        <taxon>Helotiales</taxon>
        <taxon>Helotiaceae</taxon>
        <taxon>Hymenoscyphus</taxon>
    </lineage>
</organism>
<dbReference type="Proteomes" id="UP000696280">
    <property type="component" value="Unassembled WGS sequence"/>
</dbReference>
<dbReference type="InterPro" id="IPR011701">
    <property type="entry name" value="MFS"/>
</dbReference>
<dbReference type="AlphaFoldDB" id="A0A9N9L6H0"/>
<protein>
    <recommendedName>
        <fullName evidence="9">Allantoate permease</fullName>
    </recommendedName>
</protein>
<comment type="subcellular location">
    <subcellularLocation>
        <location evidence="1">Membrane</location>
        <topology evidence="1">Multi-pass membrane protein</topology>
    </subcellularLocation>
</comment>
<feature type="transmembrane region" description="Helical" evidence="6">
    <location>
        <begin position="436"/>
        <end position="457"/>
    </location>
</feature>
<feature type="non-terminal residue" evidence="7">
    <location>
        <position position="528"/>
    </location>
</feature>
<evidence type="ECO:0000256" key="2">
    <source>
        <dbReference type="ARBA" id="ARBA00022448"/>
    </source>
</evidence>
<dbReference type="GO" id="GO:0016020">
    <property type="term" value="C:membrane"/>
    <property type="evidence" value="ECO:0007669"/>
    <property type="project" value="UniProtKB-SubCell"/>
</dbReference>
<evidence type="ECO:0008006" key="9">
    <source>
        <dbReference type="Google" id="ProtNLM"/>
    </source>
</evidence>
<dbReference type="PANTHER" id="PTHR43791:SF81">
    <property type="entry name" value="TRANSPORTER, PUTATIVE (AFU_ORTHOLOGUE AFUA_7G01190)-RELATED"/>
    <property type="match status" value="1"/>
</dbReference>
<feature type="transmembrane region" description="Helical" evidence="6">
    <location>
        <begin position="236"/>
        <end position="261"/>
    </location>
</feature>
<dbReference type="PANTHER" id="PTHR43791">
    <property type="entry name" value="PERMEASE-RELATED"/>
    <property type="match status" value="1"/>
</dbReference>
<evidence type="ECO:0000256" key="4">
    <source>
        <dbReference type="ARBA" id="ARBA00022989"/>
    </source>
</evidence>
<name>A0A9N9L6H0_9HELO</name>
<feature type="transmembrane region" description="Helical" evidence="6">
    <location>
        <begin position="469"/>
        <end position="488"/>
    </location>
</feature>
<dbReference type="EMBL" id="CAJVRL010000081">
    <property type="protein sequence ID" value="CAG8957882.1"/>
    <property type="molecule type" value="Genomic_DNA"/>
</dbReference>
<keyword evidence="4 6" id="KW-1133">Transmembrane helix</keyword>
<gene>
    <name evidence="7" type="ORF">HYFRA_00000222</name>
</gene>
<feature type="transmembrane region" description="Helical" evidence="6">
    <location>
        <begin position="154"/>
        <end position="172"/>
    </location>
</feature>
<dbReference type="SUPFAM" id="SSF103473">
    <property type="entry name" value="MFS general substrate transporter"/>
    <property type="match status" value="1"/>
</dbReference>
<dbReference type="InterPro" id="IPR036259">
    <property type="entry name" value="MFS_trans_sf"/>
</dbReference>
<comment type="caution">
    <text evidence="7">The sequence shown here is derived from an EMBL/GenBank/DDBJ whole genome shotgun (WGS) entry which is preliminary data.</text>
</comment>
<evidence type="ECO:0000256" key="6">
    <source>
        <dbReference type="SAM" id="Phobius"/>
    </source>
</evidence>
<evidence type="ECO:0000313" key="8">
    <source>
        <dbReference type="Proteomes" id="UP000696280"/>
    </source>
</evidence>
<evidence type="ECO:0000256" key="5">
    <source>
        <dbReference type="ARBA" id="ARBA00023136"/>
    </source>
</evidence>
<keyword evidence="5 6" id="KW-0472">Membrane</keyword>
<feature type="transmembrane region" description="Helical" evidence="6">
    <location>
        <begin position="211"/>
        <end position="230"/>
    </location>
</feature>
<dbReference type="Pfam" id="PF07690">
    <property type="entry name" value="MFS_1"/>
    <property type="match status" value="1"/>
</dbReference>
<feature type="transmembrane region" description="Helical" evidence="6">
    <location>
        <begin position="349"/>
        <end position="367"/>
    </location>
</feature>
<keyword evidence="8" id="KW-1185">Reference proteome</keyword>
<sequence length="528" mass="58991">LQDSFNTPFLEILFHKAEMNGTIDVCEEDEKMFSKPGSNRDIGHDSRSELEVGKVEDITSNSQLDQAEIFLRENGYNWATADALLRDAHTVKKLIRKVDMMILPLLCGTYCLQYIDKQALSYGAVFDLFNAANVTSDQYSWLGSLFYFGEENSLIAWGSVLMFTALTSNFAGLAICRFILGCLEAPITPCFMLIVGSWYDRQQQPFRASCFYCCNGLGSILGSLFSYGIGHLSTGLAIYKAIFLICGGLTVAWGLLLLWLLPNDVMSAKRFSLQEKVTILAIGRKNQTGIYNRTIKLYQIKEAFMDPQVWICFIFTFLNELINGGVANFGKLIIKGLVTDPLKTTLLGLPQGAFQVFFVFSGGFVASKFKNARCYTMMLYLLPTICGSSLLWKLPRSNTIGLLFGYYIVGAYVASLVISLQMPVCNLSGYTKRVTGTAFVFLGYCIGNIIGPHAFLADEAPVYKTGCKMILSCAICQFALALFLRVLLVRRNQKRDKQASEGGVDLEVENETMLDMTDFEDMKFRYQL</sequence>
<keyword evidence="3 6" id="KW-0812">Transmembrane</keyword>
<evidence type="ECO:0000256" key="3">
    <source>
        <dbReference type="ARBA" id="ARBA00022692"/>
    </source>
</evidence>
<feature type="transmembrane region" description="Helical" evidence="6">
    <location>
        <begin position="309"/>
        <end position="329"/>
    </location>
</feature>
<feature type="transmembrane region" description="Helical" evidence="6">
    <location>
        <begin position="374"/>
        <end position="392"/>
    </location>
</feature>
<dbReference type="Gene3D" id="1.20.1250.20">
    <property type="entry name" value="MFS general substrate transporter like domains"/>
    <property type="match status" value="2"/>
</dbReference>
<dbReference type="GO" id="GO:0022857">
    <property type="term" value="F:transmembrane transporter activity"/>
    <property type="evidence" value="ECO:0007669"/>
    <property type="project" value="InterPro"/>
</dbReference>
<dbReference type="OrthoDB" id="6730379at2759"/>
<evidence type="ECO:0000313" key="7">
    <source>
        <dbReference type="EMBL" id="CAG8957882.1"/>
    </source>
</evidence>
<keyword evidence="2" id="KW-0813">Transport</keyword>
<evidence type="ECO:0000256" key="1">
    <source>
        <dbReference type="ARBA" id="ARBA00004141"/>
    </source>
</evidence>
<reference evidence="7" key="1">
    <citation type="submission" date="2021-07" db="EMBL/GenBank/DDBJ databases">
        <authorList>
            <person name="Durling M."/>
        </authorList>
    </citation>
    <scope>NUCLEOTIDE SEQUENCE</scope>
</reference>
<accession>A0A9N9L6H0</accession>
<proteinExistence type="predicted"/>